<comment type="caution">
    <text evidence="1">The sequence shown here is derived from an EMBL/GenBank/DDBJ whole genome shotgun (WGS) entry which is preliminary data.</text>
</comment>
<organism evidence="1 2">
    <name type="scientific">Pelomonas parva</name>
    <dbReference type="NCBI Taxonomy" id="3299032"/>
    <lineage>
        <taxon>Bacteria</taxon>
        <taxon>Pseudomonadati</taxon>
        <taxon>Pseudomonadota</taxon>
        <taxon>Betaproteobacteria</taxon>
        <taxon>Burkholderiales</taxon>
        <taxon>Sphaerotilaceae</taxon>
        <taxon>Roseateles</taxon>
    </lineage>
</organism>
<reference evidence="1 2" key="1">
    <citation type="submission" date="2024-08" db="EMBL/GenBank/DDBJ databases">
        <authorList>
            <person name="Lu H."/>
        </authorList>
    </citation>
    <scope>NUCLEOTIDE SEQUENCE [LARGE SCALE GENOMIC DNA]</scope>
    <source>
        <strain evidence="1 2">LYH14W</strain>
    </source>
</reference>
<proteinExistence type="predicted"/>
<dbReference type="RefSeq" id="WP_394485104.1">
    <property type="nucleotide sequence ID" value="NZ_JBIGHV010000041.1"/>
</dbReference>
<protein>
    <submittedName>
        <fullName evidence="1">Uncharacterized protein</fullName>
    </submittedName>
</protein>
<accession>A0ABW7FBD6</accession>
<evidence type="ECO:0000313" key="1">
    <source>
        <dbReference type="EMBL" id="MFG6433933.1"/>
    </source>
</evidence>
<gene>
    <name evidence="1" type="ORF">ACG00Y_28830</name>
</gene>
<keyword evidence="2" id="KW-1185">Reference proteome</keyword>
<dbReference type="EMBL" id="JBIGHV010000041">
    <property type="protein sequence ID" value="MFG6433933.1"/>
    <property type="molecule type" value="Genomic_DNA"/>
</dbReference>
<sequence length="77" mass="7811">AYDPSLFAPAQAGVPPNGRLSFKLGARGGQVVFVLRALAAAGGQTAEFSLVSAIGRDEQGSSVPLRAEGNASVVVER</sequence>
<name>A0ABW7FBD6_9BURK</name>
<dbReference type="Proteomes" id="UP001606210">
    <property type="component" value="Unassembled WGS sequence"/>
</dbReference>
<feature type="non-terminal residue" evidence="1">
    <location>
        <position position="1"/>
    </location>
</feature>
<evidence type="ECO:0000313" key="2">
    <source>
        <dbReference type="Proteomes" id="UP001606210"/>
    </source>
</evidence>